<feature type="compositionally biased region" description="Basic and acidic residues" evidence="1">
    <location>
        <begin position="37"/>
        <end position="54"/>
    </location>
</feature>
<dbReference type="EMBL" id="BMDH01000003">
    <property type="protein sequence ID" value="GGI14786.1"/>
    <property type="molecule type" value="Genomic_DNA"/>
</dbReference>
<evidence type="ECO:0000256" key="1">
    <source>
        <dbReference type="SAM" id="MobiDB-lite"/>
    </source>
</evidence>
<evidence type="ECO:0000313" key="3">
    <source>
        <dbReference type="Proteomes" id="UP000619536"/>
    </source>
</evidence>
<keyword evidence="3" id="KW-1185">Reference proteome</keyword>
<comment type="caution">
    <text evidence="2">The sequence shown here is derived from an EMBL/GenBank/DDBJ whole genome shotgun (WGS) entry which is preliminary data.</text>
</comment>
<proteinExistence type="predicted"/>
<feature type="region of interest" description="Disordered" evidence="1">
    <location>
        <begin position="37"/>
        <end position="56"/>
    </location>
</feature>
<evidence type="ECO:0000313" key="2">
    <source>
        <dbReference type="EMBL" id="GGI14786.1"/>
    </source>
</evidence>
<dbReference type="AlphaFoldDB" id="A0A8J3AQA3"/>
<dbReference type="Proteomes" id="UP000619536">
    <property type="component" value="Unassembled WGS sequence"/>
</dbReference>
<protein>
    <submittedName>
        <fullName evidence="2">Uncharacterized protein</fullName>
    </submittedName>
</protein>
<sequence>MIGCINDGHTSVGKNTPPRKIATRLLRFPTMVADLDVGRNEEMEKPKDSNEKSPIKTTGIAIQLAGIRLNSACSTK</sequence>
<name>A0A8J3AQA3_9BIFI</name>
<accession>A0A8J3AQA3</accession>
<reference evidence="2" key="2">
    <citation type="submission" date="2020-09" db="EMBL/GenBank/DDBJ databases">
        <authorList>
            <person name="Sun Q."/>
            <person name="Sedlacek I."/>
        </authorList>
    </citation>
    <scope>NUCLEOTIDE SEQUENCE</scope>
    <source>
        <strain evidence="2">CCM 8606</strain>
    </source>
</reference>
<reference evidence="2" key="1">
    <citation type="journal article" date="2014" name="Int. J. Syst. Evol. Microbiol.">
        <title>Complete genome sequence of Corynebacterium casei LMG S-19264T (=DSM 44701T), isolated from a smear-ripened cheese.</title>
        <authorList>
            <consortium name="US DOE Joint Genome Institute (JGI-PGF)"/>
            <person name="Walter F."/>
            <person name="Albersmeier A."/>
            <person name="Kalinowski J."/>
            <person name="Ruckert C."/>
        </authorList>
    </citation>
    <scope>NUCLEOTIDE SEQUENCE</scope>
    <source>
        <strain evidence="2">CCM 8606</strain>
    </source>
</reference>
<organism evidence="2 3">
    <name type="scientific">Galliscardovia ingluviei</name>
    <dbReference type="NCBI Taxonomy" id="1769422"/>
    <lineage>
        <taxon>Bacteria</taxon>
        <taxon>Bacillati</taxon>
        <taxon>Actinomycetota</taxon>
        <taxon>Actinomycetes</taxon>
        <taxon>Bifidobacteriales</taxon>
        <taxon>Bifidobacteriaceae</taxon>
        <taxon>Galliscardovia</taxon>
    </lineage>
</organism>
<gene>
    <name evidence="2" type="ORF">GCM10007377_12660</name>
</gene>